<evidence type="ECO:0000256" key="6">
    <source>
        <dbReference type="HAMAP-Rule" id="MF_01965"/>
    </source>
</evidence>
<evidence type="ECO:0000256" key="2">
    <source>
        <dbReference type="ARBA" id="ARBA00022840"/>
    </source>
</evidence>
<dbReference type="RefSeq" id="WP_189688808.1">
    <property type="nucleotide sequence ID" value="NZ_BMYK01000015.1"/>
</dbReference>
<evidence type="ECO:0000256" key="5">
    <source>
        <dbReference type="ARBA" id="ARBA00023239"/>
    </source>
</evidence>
<evidence type="ECO:0000256" key="1">
    <source>
        <dbReference type="ARBA" id="ARBA00022741"/>
    </source>
</evidence>
<comment type="cofactor">
    <cofactor evidence="6">
        <name>Mg(2+)</name>
        <dbReference type="ChEBI" id="CHEBI:18420"/>
    </cofactor>
</comment>
<evidence type="ECO:0000256" key="3">
    <source>
        <dbReference type="ARBA" id="ARBA00022857"/>
    </source>
</evidence>
<accession>A0ABQ3G5W8</accession>
<dbReference type="InterPro" id="IPR000631">
    <property type="entry name" value="CARKD"/>
</dbReference>
<dbReference type="HAMAP" id="MF_01965">
    <property type="entry name" value="NADHX_dehydratase"/>
    <property type="match status" value="1"/>
</dbReference>
<proteinExistence type="inferred from homology"/>
<evidence type="ECO:0000256" key="4">
    <source>
        <dbReference type="ARBA" id="ARBA00023027"/>
    </source>
</evidence>
<keyword evidence="2 6" id="KW-0067">ATP-binding</keyword>
<organism evidence="8 9">
    <name type="scientific">Pseudorhodoferax aquiterrae</name>
    <dbReference type="NCBI Taxonomy" id="747304"/>
    <lineage>
        <taxon>Bacteria</taxon>
        <taxon>Pseudomonadati</taxon>
        <taxon>Pseudomonadota</taxon>
        <taxon>Betaproteobacteria</taxon>
        <taxon>Burkholderiales</taxon>
        <taxon>Comamonadaceae</taxon>
    </lineage>
</organism>
<dbReference type="Gene3D" id="3.40.1190.20">
    <property type="match status" value="1"/>
</dbReference>
<dbReference type="InterPro" id="IPR029056">
    <property type="entry name" value="Ribokinase-like"/>
</dbReference>
<dbReference type="PANTHER" id="PTHR12592">
    <property type="entry name" value="ATP-DEPENDENT (S)-NAD(P)H-HYDRATE DEHYDRATASE FAMILY MEMBER"/>
    <property type="match status" value="1"/>
</dbReference>
<dbReference type="PROSITE" id="PS51383">
    <property type="entry name" value="YJEF_C_3"/>
    <property type="match status" value="1"/>
</dbReference>
<comment type="caution">
    <text evidence="8">The sequence shown here is derived from an EMBL/GenBank/DDBJ whole genome shotgun (WGS) entry which is preliminary data.</text>
</comment>
<keyword evidence="1 6" id="KW-0547">Nucleotide-binding</keyword>
<dbReference type="PANTHER" id="PTHR12592:SF0">
    <property type="entry name" value="ATP-DEPENDENT (S)-NAD(P)H-HYDRATE DEHYDRATASE"/>
    <property type="match status" value="1"/>
</dbReference>
<sequence>MNAAPAEPLALTAQSLRDWPLPAPDAGGDKEARGQVLVVAGSREMPGAALLAARAALRAGAGKLSMAVPQCIAQGLALQMPEARVIALPETAEGGLAADGAQELAAVAGKASAVLVGPGMQHGAATCAFVAVALPLCAQATVVLDALAMDIVRAGSRFTQPVVLTPHAGEMAGLLDIPKDEILAAPARHALAAARRWQAVVALKGATTCIAAADGRAWQHSCTVPGLGTSGSGDVLAGALAGLAAQGVPAEQAAAWAVAAHAQAGSRLARRHGTLGYLASEICDALPAALHRLAQHPRGNAVCRTHA</sequence>
<feature type="binding site" evidence="6">
    <location>
        <position position="233"/>
    </location>
    <ligand>
        <name>AMP</name>
        <dbReference type="ChEBI" id="CHEBI:456215"/>
    </ligand>
</feature>
<gene>
    <name evidence="6 8" type="primary">nnrD</name>
    <name evidence="8" type="ORF">GCM10007320_41500</name>
</gene>
<name>A0ABQ3G5W8_9BURK</name>
<dbReference type="Proteomes" id="UP000626210">
    <property type="component" value="Unassembled WGS sequence"/>
</dbReference>
<feature type="domain" description="YjeF C-terminal" evidence="7">
    <location>
        <begin position="13"/>
        <end position="293"/>
    </location>
</feature>
<feature type="binding site" evidence="6">
    <location>
        <position position="167"/>
    </location>
    <ligand>
        <name>(6S)-NADPHX</name>
        <dbReference type="ChEBI" id="CHEBI:64076"/>
    </ligand>
</feature>
<feature type="binding site" evidence="6">
    <location>
        <position position="119"/>
    </location>
    <ligand>
        <name>(6S)-NADPHX</name>
        <dbReference type="ChEBI" id="CHEBI:64076"/>
    </ligand>
</feature>
<evidence type="ECO:0000259" key="7">
    <source>
        <dbReference type="PROSITE" id="PS51383"/>
    </source>
</evidence>
<comment type="catalytic activity">
    <reaction evidence="6">
        <text>(6S)-NADPHX + ADP = AMP + phosphate + NADPH + H(+)</text>
        <dbReference type="Rhea" id="RHEA:32235"/>
        <dbReference type="ChEBI" id="CHEBI:15378"/>
        <dbReference type="ChEBI" id="CHEBI:43474"/>
        <dbReference type="ChEBI" id="CHEBI:57783"/>
        <dbReference type="ChEBI" id="CHEBI:64076"/>
        <dbReference type="ChEBI" id="CHEBI:456215"/>
        <dbReference type="ChEBI" id="CHEBI:456216"/>
        <dbReference type="EC" id="4.2.1.136"/>
    </reaction>
</comment>
<reference evidence="9" key="1">
    <citation type="journal article" date="2019" name="Int. J. Syst. Evol. Microbiol.">
        <title>The Global Catalogue of Microorganisms (GCM) 10K type strain sequencing project: providing services to taxonomists for standard genome sequencing and annotation.</title>
        <authorList>
            <consortium name="The Broad Institute Genomics Platform"/>
            <consortium name="The Broad Institute Genome Sequencing Center for Infectious Disease"/>
            <person name="Wu L."/>
            <person name="Ma J."/>
        </authorList>
    </citation>
    <scope>NUCLEOTIDE SEQUENCE [LARGE SCALE GENOMIC DNA]</scope>
    <source>
        <strain evidence="9">KCTC 23314</strain>
    </source>
</reference>
<keyword evidence="4 6" id="KW-0520">NAD</keyword>
<dbReference type="EMBL" id="BMYK01000015">
    <property type="protein sequence ID" value="GHC91993.1"/>
    <property type="molecule type" value="Genomic_DNA"/>
</dbReference>
<feature type="binding site" evidence="6">
    <location>
        <position position="48"/>
    </location>
    <ligand>
        <name>(6S)-NADPHX</name>
        <dbReference type="ChEBI" id="CHEBI:64076"/>
    </ligand>
</feature>
<dbReference type="NCBIfam" id="TIGR00196">
    <property type="entry name" value="yjeF_cterm"/>
    <property type="match status" value="1"/>
</dbReference>
<feature type="binding site" evidence="6">
    <location>
        <position position="234"/>
    </location>
    <ligand>
        <name>(6S)-NADPHX</name>
        <dbReference type="ChEBI" id="CHEBI:64076"/>
    </ligand>
</feature>
<dbReference type="SUPFAM" id="SSF53613">
    <property type="entry name" value="Ribokinase-like"/>
    <property type="match status" value="1"/>
</dbReference>
<keyword evidence="5 6" id="KW-0456">Lyase</keyword>
<keyword evidence="3 6" id="KW-0521">NADP</keyword>
<dbReference type="EC" id="4.2.1.136" evidence="6"/>
<protein>
    <recommendedName>
        <fullName evidence="6">ADP-dependent (S)-NAD(P)H-hydrate dehydratase</fullName>
        <ecNumber evidence="6">4.2.1.136</ecNumber>
    </recommendedName>
    <alternativeName>
        <fullName evidence="6">ADP-dependent NAD(P)HX dehydratase</fullName>
    </alternativeName>
</protein>
<evidence type="ECO:0000313" key="9">
    <source>
        <dbReference type="Proteomes" id="UP000626210"/>
    </source>
</evidence>
<feature type="binding site" evidence="6">
    <location>
        <begin position="204"/>
        <end position="208"/>
    </location>
    <ligand>
        <name>AMP</name>
        <dbReference type="ChEBI" id="CHEBI:456215"/>
    </ligand>
</feature>
<dbReference type="Pfam" id="PF01256">
    <property type="entry name" value="Carb_kinase"/>
    <property type="match status" value="1"/>
</dbReference>
<comment type="catalytic activity">
    <reaction evidence="6">
        <text>(6S)-NADHX + ADP = AMP + phosphate + NADH + H(+)</text>
        <dbReference type="Rhea" id="RHEA:32223"/>
        <dbReference type="ChEBI" id="CHEBI:15378"/>
        <dbReference type="ChEBI" id="CHEBI:43474"/>
        <dbReference type="ChEBI" id="CHEBI:57945"/>
        <dbReference type="ChEBI" id="CHEBI:64074"/>
        <dbReference type="ChEBI" id="CHEBI:456215"/>
        <dbReference type="ChEBI" id="CHEBI:456216"/>
        <dbReference type="EC" id="4.2.1.136"/>
    </reaction>
</comment>
<keyword evidence="9" id="KW-1185">Reference proteome</keyword>
<comment type="subunit">
    <text evidence="6">Homotetramer.</text>
</comment>
<evidence type="ECO:0000313" key="8">
    <source>
        <dbReference type="EMBL" id="GHC91993.1"/>
    </source>
</evidence>
<comment type="similarity">
    <text evidence="6">Belongs to the NnrD/CARKD family.</text>
</comment>
<comment type="function">
    <text evidence="6">Catalyzes the dehydration of the S-form of NAD(P)HX at the expense of ADP, which is converted to AMP. Together with NAD(P)HX epimerase, which catalyzes the epimerization of the S- and R-forms, the enzyme allows the repair of both epimers of NAD(P)HX, a damaged form of NAD(P)H that is a result of enzymatic or heat-dependent hydration.</text>
</comment>